<dbReference type="EMBL" id="ML991790">
    <property type="protein sequence ID" value="KAF2235624.1"/>
    <property type="molecule type" value="Genomic_DNA"/>
</dbReference>
<keyword evidence="1" id="KW-0732">Signal</keyword>
<reference evidence="2" key="1">
    <citation type="journal article" date="2020" name="Stud. Mycol.">
        <title>101 Dothideomycetes genomes: a test case for predicting lifestyles and emergence of pathogens.</title>
        <authorList>
            <person name="Haridas S."/>
            <person name="Albert R."/>
            <person name="Binder M."/>
            <person name="Bloem J."/>
            <person name="Labutti K."/>
            <person name="Salamov A."/>
            <person name="Andreopoulos B."/>
            <person name="Baker S."/>
            <person name="Barry K."/>
            <person name="Bills G."/>
            <person name="Bluhm B."/>
            <person name="Cannon C."/>
            <person name="Castanera R."/>
            <person name="Culley D."/>
            <person name="Daum C."/>
            <person name="Ezra D."/>
            <person name="Gonzalez J."/>
            <person name="Henrissat B."/>
            <person name="Kuo A."/>
            <person name="Liang C."/>
            <person name="Lipzen A."/>
            <person name="Lutzoni F."/>
            <person name="Magnuson J."/>
            <person name="Mondo S."/>
            <person name="Nolan M."/>
            <person name="Ohm R."/>
            <person name="Pangilinan J."/>
            <person name="Park H.-J."/>
            <person name="Ramirez L."/>
            <person name="Alfaro M."/>
            <person name="Sun H."/>
            <person name="Tritt A."/>
            <person name="Yoshinaga Y."/>
            <person name="Zwiers L.-H."/>
            <person name="Turgeon B."/>
            <person name="Goodwin S."/>
            <person name="Spatafora J."/>
            <person name="Crous P."/>
            <person name="Grigoriev I."/>
        </authorList>
    </citation>
    <scope>NUCLEOTIDE SEQUENCE</scope>
    <source>
        <strain evidence="2">Tuck. ex Michener</strain>
    </source>
</reference>
<protein>
    <submittedName>
        <fullName evidence="2">Uncharacterized protein</fullName>
    </submittedName>
</protein>
<feature type="signal peptide" evidence="1">
    <location>
        <begin position="1"/>
        <end position="21"/>
    </location>
</feature>
<evidence type="ECO:0000256" key="1">
    <source>
        <dbReference type="SAM" id="SignalP"/>
    </source>
</evidence>
<organism evidence="2 3">
    <name type="scientific">Viridothelium virens</name>
    <name type="common">Speckled blister lichen</name>
    <name type="synonym">Trypethelium virens</name>
    <dbReference type="NCBI Taxonomy" id="1048519"/>
    <lineage>
        <taxon>Eukaryota</taxon>
        <taxon>Fungi</taxon>
        <taxon>Dikarya</taxon>
        <taxon>Ascomycota</taxon>
        <taxon>Pezizomycotina</taxon>
        <taxon>Dothideomycetes</taxon>
        <taxon>Dothideomycetes incertae sedis</taxon>
        <taxon>Trypetheliales</taxon>
        <taxon>Trypetheliaceae</taxon>
        <taxon>Viridothelium</taxon>
    </lineage>
</organism>
<feature type="chain" id="PRO_5025565162" evidence="1">
    <location>
        <begin position="22"/>
        <end position="367"/>
    </location>
</feature>
<dbReference type="Proteomes" id="UP000800092">
    <property type="component" value="Unassembled WGS sequence"/>
</dbReference>
<proteinExistence type="predicted"/>
<accession>A0A6A6HBX3</accession>
<keyword evidence="3" id="KW-1185">Reference proteome</keyword>
<dbReference type="OrthoDB" id="10541801at2759"/>
<sequence>MAFLPITKFMISMFLLGAVTGTPIGEDGSSVVIPTTVRLSDIISTGVAKPKVPRSAASLTSNGIKEDRDLAVRDHKSTLSRREDDWQIEIFPGGEWACNGASMFITTTYPEFPEGECVNLGAYTDSAYFAYAGPGLCATFYADTSCQLALWQVTNVGQCYGGLPAQAVWIRYDCPPLPTGPKAHREGELVARDVAYADFAPRDAGKPFADHHPLEKPDGDLVVRDEHVGEPNYDLIQGGDSDLLGGGGLDPESDSLSSRDVPTYYLELFNDFDRSANDPGCTTWPLVPEGTQVPENTCLVLADPITSGAFQFSYFAVNRCAMVYRTADCAAVTAVWKVEGDGQCYRGPMGHAFVISPTCDFTAYGGG</sequence>
<dbReference type="AlphaFoldDB" id="A0A6A6HBX3"/>
<evidence type="ECO:0000313" key="3">
    <source>
        <dbReference type="Proteomes" id="UP000800092"/>
    </source>
</evidence>
<gene>
    <name evidence="2" type="ORF">EV356DRAFT_566245</name>
</gene>
<evidence type="ECO:0000313" key="2">
    <source>
        <dbReference type="EMBL" id="KAF2235624.1"/>
    </source>
</evidence>
<name>A0A6A6HBX3_VIRVR</name>